<evidence type="ECO:0008006" key="4">
    <source>
        <dbReference type="Google" id="ProtNLM"/>
    </source>
</evidence>
<name>A0ABN3XRJ6_9ACTN</name>
<evidence type="ECO:0000256" key="1">
    <source>
        <dbReference type="SAM" id="MobiDB-lite"/>
    </source>
</evidence>
<organism evidence="2 3">
    <name type="scientific">Streptosporangium longisporum</name>
    <dbReference type="NCBI Taxonomy" id="46187"/>
    <lineage>
        <taxon>Bacteria</taxon>
        <taxon>Bacillati</taxon>
        <taxon>Actinomycetota</taxon>
        <taxon>Actinomycetes</taxon>
        <taxon>Streptosporangiales</taxon>
        <taxon>Streptosporangiaceae</taxon>
        <taxon>Streptosporangium</taxon>
    </lineage>
</organism>
<keyword evidence="3" id="KW-1185">Reference proteome</keyword>
<evidence type="ECO:0000313" key="2">
    <source>
        <dbReference type="EMBL" id="GAA2990485.1"/>
    </source>
</evidence>
<dbReference type="RefSeq" id="WP_344888421.1">
    <property type="nucleotide sequence ID" value="NZ_BAAAWD010000004.1"/>
</dbReference>
<comment type="caution">
    <text evidence="2">The sequence shown here is derived from an EMBL/GenBank/DDBJ whole genome shotgun (WGS) entry which is preliminary data.</text>
</comment>
<evidence type="ECO:0000313" key="3">
    <source>
        <dbReference type="Proteomes" id="UP001499930"/>
    </source>
</evidence>
<protein>
    <recommendedName>
        <fullName evidence="4">RNHCP domain-containing protein</fullName>
    </recommendedName>
</protein>
<proteinExistence type="predicted"/>
<dbReference type="EMBL" id="BAAAWD010000004">
    <property type="protein sequence ID" value="GAA2990485.1"/>
    <property type="molecule type" value="Genomic_DNA"/>
</dbReference>
<reference evidence="2 3" key="1">
    <citation type="journal article" date="2019" name="Int. J. Syst. Evol. Microbiol.">
        <title>The Global Catalogue of Microorganisms (GCM) 10K type strain sequencing project: providing services to taxonomists for standard genome sequencing and annotation.</title>
        <authorList>
            <consortium name="The Broad Institute Genomics Platform"/>
            <consortium name="The Broad Institute Genome Sequencing Center for Infectious Disease"/>
            <person name="Wu L."/>
            <person name="Ma J."/>
        </authorList>
    </citation>
    <scope>NUCLEOTIDE SEQUENCE [LARGE SCALE GENOMIC DNA]</scope>
    <source>
        <strain evidence="2 3">JCM 3106</strain>
    </source>
</reference>
<feature type="region of interest" description="Disordered" evidence="1">
    <location>
        <begin position="15"/>
        <end position="40"/>
    </location>
</feature>
<feature type="region of interest" description="Disordered" evidence="1">
    <location>
        <begin position="147"/>
        <end position="191"/>
    </location>
</feature>
<dbReference type="Proteomes" id="UP001499930">
    <property type="component" value="Unassembled WGS sequence"/>
</dbReference>
<sequence length="191" mass="21074">MTRTLTPAGQDLLWDLDPVDTLHGPPSPQPRHTSRPDPTRDEIAAECEPACLGCGKPEGRGLCPRCMVVCTRLPANEVADVCIVTTRVLARLAVGIHGSEPGRKLAVVTCPHCDRLHWHTPRYGTHYRVPPCRQPYIVILPRPRIDPRTGLRSTQTSEQGRMEYQGAPRDVRASQATTAPRASRPAREVAQ</sequence>
<accession>A0ABN3XRJ6</accession>
<gene>
    <name evidence="2" type="ORF">GCM10017559_08130</name>
</gene>